<evidence type="ECO:0000256" key="1">
    <source>
        <dbReference type="ARBA" id="ARBA00022512"/>
    </source>
</evidence>
<reference evidence="9" key="1">
    <citation type="submission" date="2021-03" db="EMBL/GenBank/DDBJ databases">
        <title>Whole genome shotgun sequence of Actinoplanes auranticolor NBRC 12245.</title>
        <authorList>
            <person name="Komaki H."/>
            <person name="Tamura T."/>
        </authorList>
    </citation>
    <scope>NUCLEOTIDE SEQUENCE</scope>
    <source>
        <strain evidence="9">NBRC 12245</strain>
    </source>
</reference>
<feature type="compositionally biased region" description="Basic and acidic residues" evidence="5">
    <location>
        <begin position="54"/>
        <end position="70"/>
    </location>
</feature>
<feature type="compositionally biased region" description="Gly residues" evidence="5">
    <location>
        <begin position="89"/>
        <end position="98"/>
    </location>
</feature>
<keyword evidence="3 7" id="KW-0732">Signal</keyword>
<keyword evidence="6" id="KW-0812">Transmembrane</keyword>
<feature type="compositionally biased region" description="Low complexity" evidence="5">
    <location>
        <begin position="109"/>
        <end position="134"/>
    </location>
</feature>
<organism evidence="9 10">
    <name type="scientific">Actinoplanes auranticolor</name>
    <dbReference type="NCBI Taxonomy" id="47988"/>
    <lineage>
        <taxon>Bacteria</taxon>
        <taxon>Bacillati</taxon>
        <taxon>Actinomycetota</taxon>
        <taxon>Actinomycetes</taxon>
        <taxon>Micromonosporales</taxon>
        <taxon>Micromonosporaceae</taxon>
        <taxon>Actinoplanes</taxon>
    </lineage>
</organism>
<dbReference type="RefSeq" id="WP_246594976.1">
    <property type="nucleotide sequence ID" value="NZ_BAABEA010000002.1"/>
</dbReference>
<evidence type="ECO:0000256" key="6">
    <source>
        <dbReference type="SAM" id="Phobius"/>
    </source>
</evidence>
<dbReference type="InterPro" id="IPR019931">
    <property type="entry name" value="LPXTG_anchor"/>
</dbReference>
<dbReference type="NCBIfam" id="TIGR01167">
    <property type="entry name" value="LPXTG_anchor"/>
    <property type="match status" value="1"/>
</dbReference>
<feature type="signal peptide" evidence="7">
    <location>
        <begin position="1"/>
        <end position="31"/>
    </location>
</feature>
<accession>A0A919VJG9</accession>
<dbReference type="Proteomes" id="UP000681340">
    <property type="component" value="Unassembled WGS sequence"/>
</dbReference>
<evidence type="ECO:0000259" key="8">
    <source>
        <dbReference type="Pfam" id="PF00746"/>
    </source>
</evidence>
<evidence type="ECO:0000313" key="10">
    <source>
        <dbReference type="Proteomes" id="UP000681340"/>
    </source>
</evidence>
<dbReference type="Pfam" id="PF00746">
    <property type="entry name" value="Gram_pos_anchor"/>
    <property type="match status" value="1"/>
</dbReference>
<evidence type="ECO:0000256" key="2">
    <source>
        <dbReference type="ARBA" id="ARBA00022525"/>
    </source>
</evidence>
<keyword evidence="4" id="KW-0572">Peptidoglycan-anchor</keyword>
<gene>
    <name evidence="9" type="ORF">Aau02nite_15820</name>
</gene>
<feature type="region of interest" description="Disordered" evidence="5">
    <location>
        <begin position="28"/>
        <end position="151"/>
    </location>
</feature>
<evidence type="ECO:0000256" key="5">
    <source>
        <dbReference type="SAM" id="MobiDB-lite"/>
    </source>
</evidence>
<evidence type="ECO:0000313" key="9">
    <source>
        <dbReference type="EMBL" id="GIM65261.1"/>
    </source>
</evidence>
<keyword evidence="2" id="KW-0964">Secreted</keyword>
<evidence type="ECO:0000256" key="3">
    <source>
        <dbReference type="ARBA" id="ARBA00022729"/>
    </source>
</evidence>
<protein>
    <recommendedName>
        <fullName evidence="8">Gram-positive cocci surface proteins LPxTG domain-containing protein</fullName>
    </recommendedName>
</protein>
<dbReference type="EMBL" id="BOQL01000016">
    <property type="protein sequence ID" value="GIM65261.1"/>
    <property type="molecule type" value="Genomic_DNA"/>
</dbReference>
<dbReference type="AlphaFoldDB" id="A0A919VJG9"/>
<name>A0A919VJG9_9ACTN</name>
<feature type="chain" id="PRO_5038972307" description="Gram-positive cocci surface proteins LPxTG domain-containing protein" evidence="7">
    <location>
        <begin position="32"/>
        <end position="179"/>
    </location>
</feature>
<proteinExistence type="predicted"/>
<feature type="transmembrane region" description="Helical" evidence="6">
    <location>
        <begin position="152"/>
        <end position="172"/>
    </location>
</feature>
<keyword evidence="6" id="KW-0472">Membrane</keyword>
<comment type="caution">
    <text evidence="9">The sequence shown here is derived from an EMBL/GenBank/DDBJ whole genome shotgun (WGS) entry which is preliminary data.</text>
</comment>
<keyword evidence="1" id="KW-0134">Cell wall</keyword>
<evidence type="ECO:0000256" key="4">
    <source>
        <dbReference type="ARBA" id="ARBA00023088"/>
    </source>
</evidence>
<feature type="domain" description="Gram-positive cocci surface proteins LPxTG" evidence="8">
    <location>
        <begin position="140"/>
        <end position="177"/>
    </location>
</feature>
<evidence type="ECO:0000256" key="7">
    <source>
        <dbReference type="SAM" id="SignalP"/>
    </source>
</evidence>
<sequence>MSLTRRLAAGLPAAGVTVLAALALSGAPAAATGDESAARAKQPAVMTTPCSEAQRGDKCDYGSTDNEKPGDNGTPDDNGATPDDNGTGPTRGSGGYGGESPTPSPSPSTPTASVDTVPPGGESPATSPAPSKSTPGGGVSAGGTLPLTGAPMGLTVALGGLMVAGGAAAVYVSRRRRSA</sequence>
<keyword evidence="10" id="KW-1185">Reference proteome</keyword>
<keyword evidence="6" id="KW-1133">Transmembrane helix</keyword>